<feature type="signal peptide" evidence="2">
    <location>
        <begin position="1"/>
        <end position="23"/>
    </location>
</feature>
<evidence type="ECO:0000256" key="1">
    <source>
        <dbReference type="SAM" id="Phobius"/>
    </source>
</evidence>
<feature type="chain" id="PRO_5045876176" evidence="2">
    <location>
        <begin position="24"/>
        <end position="186"/>
    </location>
</feature>
<gene>
    <name evidence="4" type="ORF">KZ820_09325</name>
</gene>
<evidence type="ECO:0000313" key="5">
    <source>
        <dbReference type="Proteomes" id="UP000759103"/>
    </source>
</evidence>
<dbReference type="Proteomes" id="UP000759103">
    <property type="component" value="Unassembled WGS sequence"/>
</dbReference>
<keyword evidence="1" id="KW-0812">Transmembrane</keyword>
<evidence type="ECO:0000256" key="2">
    <source>
        <dbReference type="SAM" id="SignalP"/>
    </source>
</evidence>
<evidence type="ECO:0000259" key="3">
    <source>
        <dbReference type="Pfam" id="PF07589"/>
    </source>
</evidence>
<dbReference type="InterPro" id="IPR013424">
    <property type="entry name" value="Ice-binding_C"/>
</dbReference>
<dbReference type="NCBIfam" id="NF035944">
    <property type="entry name" value="PEPxxWA-CTERM"/>
    <property type="match status" value="1"/>
</dbReference>
<feature type="transmembrane region" description="Helical" evidence="1">
    <location>
        <begin position="156"/>
        <end position="173"/>
    </location>
</feature>
<sequence>MRSVVAIAAAAAAVIGAAAPAAAATYPVGSPNFQATAGPNGTFSGAFFATGIAAGVFSDTFTFTLPTNGLGSGTVTTSVTDLGSANDLDFTSVTINDIAAQITKTAGGAFEVAFTNNVPIVAGQLNRLVVNGVSRGNGAYGGQATFTPVSSAVPEPATWAMMIMGFGVVGYAMRRRRTTVRFSQAV</sequence>
<accession>A0ABS7BMX6</accession>
<comment type="caution">
    <text evidence="4">The sequence shown here is derived from an EMBL/GenBank/DDBJ whole genome shotgun (WGS) entry which is preliminary data.</text>
</comment>
<keyword evidence="5" id="KW-1185">Reference proteome</keyword>
<keyword evidence="1" id="KW-0472">Membrane</keyword>
<dbReference type="NCBIfam" id="TIGR02595">
    <property type="entry name" value="PEP_CTERM"/>
    <property type="match status" value="1"/>
</dbReference>
<dbReference type="NCBIfam" id="NF038126">
    <property type="entry name" value="PEP_CTERM_FxDxF"/>
    <property type="match status" value="1"/>
</dbReference>
<dbReference type="EMBL" id="JAHXZN010000002">
    <property type="protein sequence ID" value="MBW6530936.1"/>
    <property type="molecule type" value="Genomic_DNA"/>
</dbReference>
<protein>
    <submittedName>
        <fullName evidence="4">FxDxF family PEP-CTERM protein</fullName>
    </submittedName>
</protein>
<feature type="domain" description="Ice-binding protein C-terminal" evidence="3">
    <location>
        <begin position="152"/>
        <end position="176"/>
    </location>
</feature>
<keyword evidence="1" id="KW-1133">Transmembrane helix</keyword>
<proteinExistence type="predicted"/>
<dbReference type="RefSeq" id="WP_219748361.1">
    <property type="nucleotide sequence ID" value="NZ_JAHXZN010000002.1"/>
</dbReference>
<reference evidence="4 5" key="1">
    <citation type="submission" date="2021-07" db="EMBL/GenBank/DDBJ databases">
        <title>Sphingomonas sp.</title>
        <authorList>
            <person name="Feng G."/>
            <person name="Li J."/>
            <person name="Pan M."/>
        </authorList>
    </citation>
    <scope>NUCLEOTIDE SEQUENCE [LARGE SCALE GENOMIC DNA]</scope>
    <source>
        <strain evidence="4 5">RRHST34</strain>
    </source>
</reference>
<evidence type="ECO:0000313" key="4">
    <source>
        <dbReference type="EMBL" id="MBW6530936.1"/>
    </source>
</evidence>
<name>A0ABS7BMX6_9SPHN</name>
<organism evidence="4 5">
    <name type="scientific">Sphingomonas citri</name>
    <dbReference type="NCBI Taxonomy" id="2862499"/>
    <lineage>
        <taxon>Bacteria</taxon>
        <taxon>Pseudomonadati</taxon>
        <taxon>Pseudomonadota</taxon>
        <taxon>Alphaproteobacteria</taxon>
        <taxon>Sphingomonadales</taxon>
        <taxon>Sphingomonadaceae</taxon>
        <taxon>Sphingomonas</taxon>
    </lineage>
</organism>
<keyword evidence="2" id="KW-0732">Signal</keyword>
<dbReference type="Pfam" id="PF07589">
    <property type="entry name" value="PEP-CTERM"/>
    <property type="match status" value="1"/>
</dbReference>